<keyword evidence="1 4" id="KW-0456">Lyase</keyword>
<organism evidence="4 5">
    <name type="scientific">Lactiplantibacillus paraplantarum</name>
    <dbReference type="NCBI Taxonomy" id="60520"/>
    <lineage>
        <taxon>Bacteria</taxon>
        <taxon>Bacillati</taxon>
        <taxon>Bacillota</taxon>
        <taxon>Bacilli</taxon>
        <taxon>Lactobacillales</taxon>
        <taxon>Lactobacillaceae</taxon>
        <taxon>Lactiplantibacillus</taxon>
    </lineage>
</organism>
<dbReference type="InterPro" id="IPR018951">
    <property type="entry name" value="Fumarase_C_C"/>
</dbReference>
<gene>
    <name evidence="4" type="ORF">EUZ87_11900</name>
</gene>
<dbReference type="InterPro" id="IPR024083">
    <property type="entry name" value="Fumarase/histidase_N"/>
</dbReference>
<evidence type="ECO:0000259" key="3">
    <source>
        <dbReference type="Pfam" id="PF10415"/>
    </source>
</evidence>
<protein>
    <submittedName>
        <fullName evidence="4">Aspartate ammonia-lyase</fullName>
    </submittedName>
</protein>
<dbReference type="InterPro" id="IPR000362">
    <property type="entry name" value="Fumarate_lyase_fam"/>
</dbReference>
<evidence type="ECO:0000313" key="4">
    <source>
        <dbReference type="EMBL" id="TBX39914.1"/>
    </source>
</evidence>
<evidence type="ECO:0000313" key="5">
    <source>
        <dbReference type="Proteomes" id="UP000292648"/>
    </source>
</evidence>
<dbReference type="SUPFAM" id="SSF48557">
    <property type="entry name" value="L-aspartase-like"/>
    <property type="match status" value="1"/>
</dbReference>
<dbReference type="PANTHER" id="PTHR42696">
    <property type="entry name" value="ASPARTATE AMMONIA-LYASE"/>
    <property type="match status" value="1"/>
</dbReference>
<dbReference type="CDD" id="cd01357">
    <property type="entry name" value="Aspartase"/>
    <property type="match status" value="1"/>
</dbReference>
<dbReference type="EMBL" id="SEHH01000087">
    <property type="protein sequence ID" value="TBX39914.1"/>
    <property type="molecule type" value="Genomic_DNA"/>
</dbReference>
<evidence type="ECO:0000256" key="1">
    <source>
        <dbReference type="ARBA" id="ARBA00023239"/>
    </source>
</evidence>
<dbReference type="Gene3D" id="1.10.40.30">
    <property type="entry name" value="Fumarase/aspartase (C-terminal domain)"/>
    <property type="match status" value="1"/>
</dbReference>
<sequence>MRIEADCIGKLAVPDDALYGIHTLRAVHNFPISTELMHPLIIQSLVQIKKAAASVNAVSGTLSADKAHAIIAACNQLLLGRYTDNFIVPAIQGGAGTSANMNVNEVVANLAHRLMPAVAVHPNDDVNQSQSTNDTFPTAGKMALCMQLPGLLTALSRLVQTLLVKSQRYQDAIKVGRTQLEDAVPTTYGRTFHAYYQLFKRDLARVRQAGEHLRIVNLGGTAIGTGINATRTYQQQILVKLNQNTDLGLVAAPDLIDATQNCDLFVEFSAAMKTLAVDLSKFSNDLRLLASGPQSGFGELNLPAQQAGSSIMPGKINPVIPEVVNQVAFEVIGHDTTVTMAAEAGQLELNAFEPIMLRALLASEQHLQRALETLVDHCVRQLTVNRQRCADQVAHSAITATVLAPYLGYETTTALIKEALATNQAIPELLHRRQLLSDELVDQLFSPVGLMQPRQEDVTRSRIVAKS</sequence>
<dbReference type="InterPro" id="IPR020557">
    <property type="entry name" value="Fumarate_lyase_CS"/>
</dbReference>
<dbReference type="AlphaFoldDB" id="A0A4Q9XZL1"/>
<dbReference type="PROSITE" id="PS00163">
    <property type="entry name" value="FUMARATE_LYASES"/>
    <property type="match status" value="1"/>
</dbReference>
<dbReference type="PRINTS" id="PR00149">
    <property type="entry name" value="FUMRATELYASE"/>
</dbReference>
<dbReference type="GO" id="GO:0006099">
    <property type="term" value="P:tricarboxylic acid cycle"/>
    <property type="evidence" value="ECO:0007669"/>
    <property type="project" value="InterPro"/>
</dbReference>
<feature type="domain" description="Fumarase C C-terminal" evidence="3">
    <location>
        <begin position="400"/>
        <end position="450"/>
    </location>
</feature>
<proteinExistence type="predicted"/>
<dbReference type="GO" id="GO:0006531">
    <property type="term" value="P:aspartate metabolic process"/>
    <property type="evidence" value="ECO:0007669"/>
    <property type="project" value="TreeGrafter"/>
</dbReference>
<comment type="caution">
    <text evidence="4">The sequence shown here is derived from an EMBL/GenBank/DDBJ whole genome shotgun (WGS) entry which is preliminary data.</text>
</comment>
<name>A0A4Q9XZL1_9LACO</name>
<dbReference type="InterPro" id="IPR022761">
    <property type="entry name" value="Fumarate_lyase_N"/>
</dbReference>
<dbReference type="Pfam" id="PF10415">
    <property type="entry name" value="FumaraseC_C"/>
    <property type="match status" value="1"/>
</dbReference>
<dbReference type="Gene3D" id="1.10.275.10">
    <property type="entry name" value="Fumarase/aspartase (N-terminal domain)"/>
    <property type="match status" value="1"/>
</dbReference>
<evidence type="ECO:0000259" key="2">
    <source>
        <dbReference type="Pfam" id="PF00206"/>
    </source>
</evidence>
<dbReference type="NCBIfam" id="NF008909">
    <property type="entry name" value="PRK12273.1"/>
    <property type="match status" value="1"/>
</dbReference>
<dbReference type="InterPro" id="IPR008948">
    <property type="entry name" value="L-Aspartase-like"/>
</dbReference>
<accession>A0A4Q9XZL1</accession>
<dbReference type="GO" id="GO:0005829">
    <property type="term" value="C:cytosol"/>
    <property type="evidence" value="ECO:0007669"/>
    <property type="project" value="TreeGrafter"/>
</dbReference>
<dbReference type="Pfam" id="PF00206">
    <property type="entry name" value="Lyase_1"/>
    <property type="match status" value="1"/>
</dbReference>
<dbReference type="PANTHER" id="PTHR42696:SF2">
    <property type="entry name" value="ASPARTATE AMMONIA-LYASE"/>
    <property type="match status" value="1"/>
</dbReference>
<dbReference type="InterPro" id="IPR051546">
    <property type="entry name" value="Aspartate_Ammonia-Lyase"/>
</dbReference>
<dbReference type="Proteomes" id="UP000292648">
    <property type="component" value="Unassembled WGS sequence"/>
</dbReference>
<dbReference type="FunFam" id="1.20.200.10:FF:000001">
    <property type="entry name" value="Fumarate hydratase, mitochondrial"/>
    <property type="match status" value="1"/>
</dbReference>
<reference evidence="4 5" key="1">
    <citation type="submission" date="2019-01" db="EMBL/GenBank/DDBJ databases">
        <title>Draft genome sequence of Lactobacillus paraplantarum OSY-TC318, a Producer of the novel lantibiotic Paraplantaracin TC318.</title>
        <authorList>
            <person name="Hussein W.E."/>
            <person name="Huang E."/>
            <person name="Yousef A.E."/>
        </authorList>
    </citation>
    <scope>NUCLEOTIDE SEQUENCE [LARGE SCALE GENOMIC DNA]</scope>
    <source>
        <strain evidence="4 5">OSY-TC318</strain>
    </source>
</reference>
<feature type="domain" description="Fumarate lyase N-terminal" evidence="2">
    <location>
        <begin position="9"/>
        <end position="333"/>
    </location>
</feature>
<dbReference type="Gene3D" id="1.20.200.10">
    <property type="entry name" value="Fumarase/aspartase (Central domain)"/>
    <property type="match status" value="1"/>
</dbReference>
<dbReference type="GO" id="GO:0008797">
    <property type="term" value="F:aspartate ammonia-lyase activity"/>
    <property type="evidence" value="ECO:0007669"/>
    <property type="project" value="TreeGrafter"/>
</dbReference>